<name>A0A1E7FAK4_9STRA</name>
<evidence type="ECO:0000313" key="2">
    <source>
        <dbReference type="EMBL" id="OEU15176.1"/>
    </source>
</evidence>
<evidence type="ECO:0000313" key="3">
    <source>
        <dbReference type="Proteomes" id="UP000095751"/>
    </source>
</evidence>
<protein>
    <recommendedName>
        <fullName evidence="4">DUF3598 domain-containing protein</fullName>
    </recommendedName>
</protein>
<dbReference type="EMBL" id="KV784359">
    <property type="protein sequence ID" value="OEU15176.1"/>
    <property type="molecule type" value="Genomic_DNA"/>
</dbReference>
<dbReference type="KEGG" id="fcy:FRACYDRAFT_269255"/>
<proteinExistence type="predicted"/>
<dbReference type="OrthoDB" id="200051at2759"/>
<organism evidence="2 3">
    <name type="scientific">Fragilariopsis cylindrus CCMP1102</name>
    <dbReference type="NCBI Taxonomy" id="635003"/>
    <lineage>
        <taxon>Eukaryota</taxon>
        <taxon>Sar</taxon>
        <taxon>Stramenopiles</taxon>
        <taxon>Ochrophyta</taxon>
        <taxon>Bacillariophyta</taxon>
        <taxon>Bacillariophyceae</taxon>
        <taxon>Bacillariophycidae</taxon>
        <taxon>Bacillariales</taxon>
        <taxon>Bacillariaceae</taxon>
        <taxon>Fragilariopsis</taxon>
    </lineage>
</organism>
<dbReference type="InParanoid" id="A0A1E7FAK4"/>
<dbReference type="AlphaFoldDB" id="A0A1E7FAK4"/>
<reference evidence="2 3" key="1">
    <citation type="submission" date="2016-09" db="EMBL/GenBank/DDBJ databases">
        <title>Extensive genetic diversity and differential bi-allelic expression allows diatom success in the polar Southern Ocean.</title>
        <authorList>
            <consortium name="DOE Joint Genome Institute"/>
            <person name="Mock T."/>
            <person name="Otillar R.P."/>
            <person name="Strauss J."/>
            <person name="Dupont C."/>
            <person name="Frickenhaus S."/>
            <person name="Maumus F."/>
            <person name="Mcmullan M."/>
            <person name="Sanges R."/>
            <person name="Schmutz J."/>
            <person name="Toseland A."/>
            <person name="Valas R."/>
            <person name="Veluchamy A."/>
            <person name="Ward B.J."/>
            <person name="Allen A."/>
            <person name="Barry K."/>
            <person name="Falciatore A."/>
            <person name="Ferrante M."/>
            <person name="Fortunato A.E."/>
            <person name="Gloeckner G."/>
            <person name="Gruber A."/>
            <person name="Hipkin R."/>
            <person name="Janech M."/>
            <person name="Kroth P."/>
            <person name="Leese F."/>
            <person name="Lindquist E."/>
            <person name="Lyon B.R."/>
            <person name="Martin J."/>
            <person name="Mayer C."/>
            <person name="Parker M."/>
            <person name="Quesneville H."/>
            <person name="Raymond J."/>
            <person name="Uhlig C."/>
            <person name="Valentin K.U."/>
            <person name="Worden A.Z."/>
            <person name="Armbrust E.V."/>
            <person name="Bowler C."/>
            <person name="Green B."/>
            <person name="Moulton V."/>
            <person name="Van Oosterhout C."/>
            <person name="Grigoriev I."/>
        </authorList>
    </citation>
    <scope>NUCLEOTIDE SEQUENCE [LARGE SCALE GENOMIC DNA]</scope>
    <source>
        <strain evidence="2 3">CCMP1102</strain>
    </source>
</reference>
<gene>
    <name evidence="2" type="ORF">FRACYDRAFT_269255</name>
</gene>
<sequence length="287" mass="31808">MEQKTLPVSQYTPDNILQKSRLAGVSMVNGPSIIKSGAMATELILRHGDGRIRVIFYHAFVWSRGVEPGSCPPQGLKLFRTTLSKEAIRTTAPTAETEAKEVPVDGNPTFYRPVPPFNWHKKWSGTSWTWGPQSGNRGWAVDELEDVDSWHGITPVDCWNLRLPGGIHLQAPRIITESSVGICRLAWLPNDDTLLRVEAGVSALQPMEMEDDTMVGFQPPSLTSLRCDMLSRVGELENAPRPSKEWNTNDEVESEEIKSEETSTGTTPPKTRDDAASPATPRDYLSL</sequence>
<dbReference type="Proteomes" id="UP000095751">
    <property type="component" value="Unassembled WGS sequence"/>
</dbReference>
<evidence type="ECO:0008006" key="4">
    <source>
        <dbReference type="Google" id="ProtNLM"/>
    </source>
</evidence>
<evidence type="ECO:0000256" key="1">
    <source>
        <dbReference type="SAM" id="MobiDB-lite"/>
    </source>
</evidence>
<keyword evidence="3" id="KW-1185">Reference proteome</keyword>
<feature type="region of interest" description="Disordered" evidence="1">
    <location>
        <begin position="236"/>
        <end position="287"/>
    </location>
</feature>
<accession>A0A1E7FAK4</accession>